<feature type="domain" description="NF-kappa-B-activating protein C-terminal" evidence="4">
    <location>
        <begin position="250"/>
        <end position="349"/>
    </location>
</feature>
<proteinExistence type="inferred from homology"/>
<keyword evidence="6" id="KW-1185">Reference proteome</keyword>
<reference evidence="5 6" key="1">
    <citation type="submission" date="2023-05" db="EMBL/GenBank/DDBJ databases">
        <title>A 100% complete, gapless, phased diploid assembly of the Scenedesmus obliquus UTEX 3031 genome.</title>
        <authorList>
            <person name="Biondi T.C."/>
            <person name="Hanschen E.R."/>
            <person name="Kwon T."/>
            <person name="Eng W."/>
            <person name="Kruse C.P.S."/>
            <person name="Koehler S.I."/>
            <person name="Kunde Y."/>
            <person name="Gleasner C.D."/>
            <person name="You Mak K.T."/>
            <person name="Polle J."/>
            <person name="Hovde B.T."/>
            <person name="Starkenburg S.R."/>
        </authorList>
    </citation>
    <scope>NUCLEOTIDE SEQUENCE [LARGE SCALE GENOMIC DNA]</scope>
    <source>
        <strain evidence="5 6">DOE0152z</strain>
    </source>
</reference>
<dbReference type="PANTHER" id="PTHR13087:SF0">
    <property type="entry name" value="NFKB ACTIVATING PROTEIN LIKE"/>
    <property type="match status" value="1"/>
</dbReference>
<comment type="similarity">
    <text evidence="1">Belongs to the NKAP family.</text>
</comment>
<evidence type="ECO:0000256" key="2">
    <source>
        <dbReference type="SAM" id="Coils"/>
    </source>
</evidence>
<protein>
    <recommendedName>
        <fullName evidence="4">NF-kappa-B-activating protein C-terminal domain-containing protein</fullName>
    </recommendedName>
</protein>
<sequence>MPDSAPVRPAELRSLALSQSQHIHQAPSTALRPRSSSPPHRPGGDRGGGDWGRPPPPRYRTNTQHRSFPKFPGFNMDPPEDMPGQWDEIRAESLADHGNDGNRDSGRGSDRDEIRAESLADHRCQKRIKMWQSGYWTMWRNSPSPPPASDDSSSESEDEQAANGAAEGGEQQHLSAKDAAKAAQRATAMEKFNNQIRQLDDMEAELFRGWVEAEEAKVAAAEAAAAVQDEEDLPEGPTLPGQALINRAKANLGGFMLPGEGDRMLEYVASGKRIPRRGEVGLSSDQIEHFEKLGYIMSGSRHSRMNAVRMRKENQIYSAEEKAALAMLNFEENKRKEAVLLEDMRRLVEKTMGSEERSFASAGTEGGGR</sequence>
<dbReference type="EMBL" id="CP126215">
    <property type="protein sequence ID" value="WIA17096.1"/>
    <property type="molecule type" value="Genomic_DNA"/>
</dbReference>
<feature type="compositionally biased region" description="Polar residues" evidence="3">
    <location>
        <begin position="16"/>
        <end position="28"/>
    </location>
</feature>
<dbReference type="InterPro" id="IPR009269">
    <property type="entry name" value="NKAP_C"/>
</dbReference>
<dbReference type="Proteomes" id="UP001244341">
    <property type="component" value="Chromosome 8b"/>
</dbReference>
<evidence type="ECO:0000256" key="1">
    <source>
        <dbReference type="ARBA" id="ARBA00009313"/>
    </source>
</evidence>
<keyword evidence="2" id="KW-0175">Coiled coil</keyword>
<evidence type="ECO:0000256" key="3">
    <source>
        <dbReference type="SAM" id="MobiDB-lite"/>
    </source>
</evidence>
<dbReference type="PANTHER" id="PTHR13087">
    <property type="entry name" value="NF-KAPPA B ACTIVATING PROTEIN"/>
    <property type="match status" value="1"/>
</dbReference>
<evidence type="ECO:0000313" key="6">
    <source>
        <dbReference type="Proteomes" id="UP001244341"/>
    </source>
</evidence>
<evidence type="ECO:0000259" key="4">
    <source>
        <dbReference type="Pfam" id="PF06047"/>
    </source>
</evidence>
<feature type="coiled-coil region" evidence="2">
    <location>
        <begin position="185"/>
        <end position="231"/>
    </location>
</feature>
<organism evidence="5 6">
    <name type="scientific">Tetradesmus obliquus</name>
    <name type="common">Green alga</name>
    <name type="synonym">Acutodesmus obliquus</name>
    <dbReference type="NCBI Taxonomy" id="3088"/>
    <lineage>
        <taxon>Eukaryota</taxon>
        <taxon>Viridiplantae</taxon>
        <taxon>Chlorophyta</taxon>
        <taxon>core chlorophytes</taxon>
        <taxon>Chlorophyceae</taxon>
        <taxon>CS clade</taxon>
        <taxon>Sphaeropleales</taxon>
        <taxon>Scenedesmaceae</taxon>
        <taxon>Tetradesmus</taxon>
    </lineage>
</organism>
<accession>A0ABY8U6J9</accession>
<dbReference type="InterPro" id="IPR040466">
    <property type="entry name" value="NKAP"/>
</dbReference>
<name>A0ABY8U6J9_TETOB</name>
<feature type="region of interest" description="Disordered" evidence="3">
    <location>
        <begin position="1"/>
        <end position="123"/>
    </location>
</feature>
<evidence type="ECO:0000313" key="5">
    <source>
        <dbReference type="EMBL" id="WIA17096.1"/>
    </source>
</evidence>
<feature type="region of interest" description="Disordered" evidence="3">
    <location>
        <begin position="138"/>
        <end position="182"/>
    </location>
</feature>
<feature type="compositionally biased region" description="Low complexity" evidence="3">
    <location>
        <begin position="161"/>
        <end position="172"/>
    </location>
</feature>
<feature type="compositionally biased region" description="Basic and acidic residues" evidence="3">
    <location>
        <begin position="87"/>
        <end position="123"/>
    </location>
</feature>
<dbReference type="Pfam" id="PF06047">
    <property type="entry name" value="Nkap_C"/>
    <property type="match status" value="1"/>
</dbReference>
<gene>
    <name evidence="5" type="ORF">OEZ85_013994</name>
</gene>